<keyword evidence="1" id="KW-1185">Reference proteome</keyword>
<dbReference type="OrthoDB" id="7770343at2759"/>
<proteinExistence type="predicted"/>
<dbReference type="GeneID" id="115620656"/>
<accession>A0A6J2SZ57</accession>
<evidence type="ECO:0000313" key="2">
    <source>
        <dbReference type="RefSeq" id="XP_030369866.1"/>
    </source>
</evidence>
<name>A0A6J2SZ57_DROLE</name>
<reference evidence="2" key="1">
    <citation type="submission" date="2025-08" db="UniProtKB">
        <authorList>
            <consortium name="RefSeq"/>
        </authorList>
    </citation>
    <scope>IDENTIFICATION</scope>
    <source>
        <strain evidence="2">11010-0011.00</strain>
        <tissue evidence="2">Whole body</tissue>
    </source>
</reference>
<protein>
    <submittedName>
        <fullName evidence="2">Uncharacterized protein LOC115620656</fullName>
    </submittedName>
</protein>
<organism evidence="1 2">
    <name type="scientific">Drosophila lebanonensis</name>
    <name type="common">Fruit fly</name>
    <name type="synonym">Scaptodrosophila lebanonensis</name>
    <dbReference type="NCBI Taxonomy" id="7225"/>
    <lineage>
        <taxon>Eukaryota</taxon>
        <taxon>Metazoa</taxon>
        <taxon>Ecdysozoa</taxon>
        <taxon>Arthropoda</taxon>
        <taxon>Hexapoda</taxon>
        <taxon>Insecta</taxon>
        <taxon>Pterygota</taxon>
        <taxon>Neoptera</taxon>
        <taxon>Endopterygota</taxon>
        <taxon>Diptera</taxon>
        <taxon>Brachycera</taxon>
        <taxon>Muscomorpha</taxon>
        <taxon>Ephydroidea</taxon>
        <taxon>Drosophilidae</taxon>
        <taxon>Scaptodrosophila</taxon>
    </lineage>
</organism>
<dbReference type="Proteomes" id="UP000504634">
    <property type="component" value="Unplaced"/>
</dbReference>
<gene>
    <name evidence="2" type="primary">LOC115620656</name>
</gene>
<sequence length="156" mass="18149">MSSPTSTNKGDLKRIIKCFCGCTDMTVEEVRRIYRLANSVRETLLDSEASRLLRQFMTLHRSGDRSEAEQYLDIYEKCSEFLKEDQHTFAQNNIEELCDLGLPYDLEQDMTRRMLNGQQTDIKLGLNRIQGKCCKEIEVSQNFDDFKKAILKKLAH</sequence>
<evidence type="ECO:0000313" key="1">
    <source>
        <dbReference type="Proteomes" id="UP000504634"/>
    </source>
</evidence>
<dbReference type="RefSeq" id="XP_030369866.1">
    <property type="nucleotide sequence ID" value="XM_030514006.1"/>
</dbReference>
<dbReference type="AlphaFoldDB" id="A0A6J2SZ57"/>